<evidence type="ECO:0000313" key="4">
    <source>
        <dbReference type="EMBL" id="MBM6911854.1"/>
    </source>
</evidence>
<reference evidence="4 5" key="1">
    <citation type="journal article" date="2021" name="Sci. Rep.">
        <title>The distribution of antibiotic resistance genes in chicken gut microbiota commensals.</title>
        <authorList>
            <person name="Juricova H."/>
            <person name="Matiasovicova J."/>
            <person name="Kubasova T."/>
            <person name="Cejkova D."/>
            <person name="Rychlik I."/>
        </authorList>
    </citation>
    <scope>NUCLEOTIDE SEQUENCE [LARGE SCALE GENOMIC DNA]</scope>
    <source>
        <strain evidence="4 5">An537</strain>
    </source>
</reference>
<evidence type="ECO:0000256" key="3">
    <source>
        <dbReference type="ARBA" id="ARBA00022747"/>
    </source>
</evidence>
<protein>
    <submittedName>
        <fullName evidence="4">DNA cytosine methyltransferase</fullName>
    </submittedName>
</protein>
<evidence type="ECO:0000256" key="2">
    <source>
        <dbReference type="ARBA" id="ARBA00022679"/>
    </source>
</evidence>
<evidence type="ECO:0000256" key="1">
    <source>
        <dbReference type="ARBA" id="ARBA00022603"/>
    </source>
</evidence>
<dbReference type="RefSeq" id="WP_205087172.1">
    <property type="nucleotide sequence ID" value="NZ_JACJLA010000001.1"/>
</dbReference>
<proteinExistence type="predicted"/>
<dbReference type="InterPro" id="IPR001525">
    <property type="entry name" value="C5_MeTfrase"/>
</dbReference>
<dbReference type="GO" id="GO:0008168">
    <property type="term" value="F:methyltransferase activity"/>
    <property type="evidence" value="ECO:0007669"/>
    <property type="project" value="UniProtKB-KW"/>
</dbReference>
<keyword evidence="1 4" id="KW-0489">Methyltransferase</keyword>
<dbReference type="Gene3D" id="3.40.50.150">
    <property type="entry name" value="Vaccinia Virus protein VP39"/>
    <property type="match status" value="1"/>
</dbReference>
<dbReference type="Pfam" id="PF00145">
    <property type="entry name" value="DNA_methylase"/>
    <property type="match status" value="1"/>
</dbReference>
<dbReference type="GO" id="GO:0032259">
    <property type="term" value="P:methylation"/>
    <property type="evidence" value="ECO:0007669"/>
    <property type="project" value="UniProtKB-KW"/>
</dbReference>
<name>A0ABS2GFD2_9FIRM</name>
<dbReference type="InterPro" id="IPR029063">
    <property type="entry name" value="SAM-dependent_MTases_sf"/>
</dbReference>
<organism evidence="4 5">
    <name type="scientific">Veillonella magna</name>
    <dbReference type="NCBI Taxonomy" id="464322"/>
    <lineage>
        <taxon>Bacteria</taxon>
        <taxon>Bacillati</taxon>
        <taxon>Bacillota</taxon>
        <taxon>Negativicutes</taxon>
        <taxon>Veillonellales</taxon>
        <taxon>Veillonellaceae</taxon>
        <taxon>Veillonella</taxon>
    </lineage>
</organism>
<sequence>MEFIDWFAGIGGFHTGLEQAGMICAGYCEIDTYARRSMKENFKGMMSDTENLFHTGRRANGQ</sequence>
<dbReference type="EMBL" id="JACJLA010000001">
    <property type="protein sequence ID" value="MBM6911854.1"/>
    <property type="molecule type" value="Genomic_DNA"/>
</dbReference>
<accession>A0ABS2GFD2</accession>
<gene>
    <name evidence="4" type="ORF">H6A01_00750</name>
</gene>
<comment type="caution">
    <text evidence="4">The sequence shown here is derived from an EMBL/GenBank/DDBJ whole genome shotgun (WGS) entry which is preliminary data.</text>
</comment>
<keyword evidence="5" id="KW-1185">Reference proteome</keyword>
<keyword evidence="2" id="KW-0808">Transferase</keyword>
<dbReference type="Proteomes" id="UP000707138">
    <property type="component" value="Unassembled WGS sequence"/>
</dbReference>
<evidence type="ECO:0000313" key="5">
    <source>
        <dbReference type="Proteomes" id="UP000707138"/>
    </source>
</evidence>
<keyword evidence="3" id="KW-0680">Restriction system</keyword>
<dbReference type="SUPFAM" id="SSF53335">
    <property type="entry name" value="S-adenosyl-L-methionine-dependent methyltransferases"/>
    <property type="match status" value="1"/>
</dbReference>